<dbReference type="RefSeq" id="WP_070116707.1">
    <property type="nucleotide sequence ID" value="NZ_MASR01000001.1"/>
</dbReference>
<dbReference type="EMBL" id="MASR01000001">
    <property type="protein sequence ID" value="OFE13096.1"/>
    <property type="molecule type" value="Genomic_DNA"/>
</dbReference>
<comment type="caution">
    <text evidence="2">The sequence shown here is derived from an EMBL/GenBank/DDBJ whole genome shotgun (WGS) entry which is preliminary data.</text>
</comment>
<reference evidence="3" key="1">
    <citation type="submission" date="2016-07" db="EMBL/GenBank/DDBJ databases">
        <authorList>
            <person name="Florea S."/>
            <person name="Webb J.S."/>
            <person name="Jaromczyk J."/>
            <person name="Schardl C.L."/>
        </authorList>
    </citation>
    <scope>NUCLEOTIDE SEQUENCE [LARGE SCALE GENOMIC DNA]</scope>
    <source>
        <strain evidence="3">KCTC 42131</strain>
    </source>
</reference>
<protein>
    <submittedName>
        <fullName evidence="2">Uncharacterized protein</fullName>
    </submittedName>
</protein>
<name>A0A1E8CKT9_9GAMM</name>
<feature type="region of interest" description="Disordered" evidence="1">
    <location>
        <begin position="63"/>
        <end position="106"/>
    </location>
</feature>
<evidence type="ECO:0000256" key="1">
    <source>
        <dbReference type="SAM" id="MobiDB-lite"/>
    </source>
</evidence>
<organism evidence="2 3">
    <name type="scientific">Pseudohongiella acticola</name>
    <dbReference type="NCBI Taxonomy" id="1524254"/>
    <lineage>
        <taxon>Bacteria</taxon>
        <taxon>Pseudomonadati</taxon>
        <taxon>Pseudomonadota</taxon>
        <taxon>Gammaproteobacteria</taxon>
        <taxon>Pseudomonadales</taxon>
        <taxon>Pseudohongiellaceae</taxon>
        <taxon>Pseudohongiella</taxon>
    </lineage>
</organism>
<dbReference type="AlphaFoldDB" id="A0A1E8CKT9"/>
<accession>A0A1E8CKT9</accession>
<proteinExistence type="predicted"/>
<sequence>MHVSRSFVLRATLGLGCLTVLLLPVDFSPQADNSQTRLIQTDNDIPDLQGNWSIATQTTLERPDRFAGRQSLTAEEASEIEAQVQARSRAADQPGDPERDAPPSGVNVGGYNAFWMDPGDRLAVIDGEVRTSIIIDPPDGQLPYNEQGRANHIAAMQMRESYDGPEVRPMGERCVVGFGSTAGPPKLPVAYNNLTQIVQTRDYVMLLAEMNHDARIIPLEGAMPNSPTNPWLGHSVGRYEGDTLVVETSHFHPQQTLRSSLRHRFYGSTDMHVVERFTRVSEDVILYQFKVTDPENYSQPWRGELPMNRSDDRLYEYACHEGNYAMPGILAGARRAEAEGQPYAPTYSGAPF</sequence>
<dbReference type="OrthoDB" id="7055688at2"/>
<keyword evidence="3" id="KW-1185">Reference proteome</keyword>
<dbReference type="Proteomes" id="UP000175669">
    <property type="component" value="Unassembled WGS sequence"/>
</dbReference>
<evidence type="ECO:0000313" key="3">
    <source>
        <dbReference type="Proteomes" id="UP000175669"/>
    </source>
</evidence>
<gene>
    <name evidence="2" type="ORF">PHACT_08060</name>
</gene>
<dbReference type="STRING" id="1524254.PHACT_08060"/>
<evidence type="ECO:0000313" key="2">
    <source>
        <dbReference type="EMBL" id="OFE13096.1"/>
    </source>
</evidence>